<keyword evidence="1" id="KW-1185">Reference proteome</keyword>
<evidence type="ECO:0000313" key="1">
    <source>
        <dbReference type="Proteomes" id="UP000887569"/>
    </source>
</evidence>
<proteinExistence type="predicted"/>
<sequence>MWLSIGASHPCTARHRDCFCSCTEKAVANGWRRRLLYLCCWTDGDPRQFCKGYVRSHSADLFVPYSGSLEGERAGEDPIPALLGVPGPNASTQLIIFMVHAVVMLSCFRVCALLQAARLHFVRLFTCEQMNEVLLFGFALCVQVDAILCNEVL</sequence>
<organism evidence="1 2">
    <name type="scientific">Parascaris univalens</name>
    <name type="common">Nematode worm</name>
    <dbReference type="NCBI Taxonomy" id="6257"/>
    <lineage>
        <taxon>Eukaryota</taxon>
        <taxon>Metazoa</taxon>
        <taxon>Ecdysozoa</taxon>
        <taxon>Nematoda</taxon>
        <taxon>Chromadorea</taxon>
        <taxon>Rhabditida</taxon>
        <taxon>Spirurina</taxon>
        <taxon>Ascaridomorpha</taxon>
        <taxon>Ascaridoidea</taxon>
        <taxon>Ascarididae</taxon>
        <taxon>Parascaris</taxon>
    </lineage>
</organism>
<dbReference type="Proteomes" id="UP000887569">
    <property type="component" value="Unplaced"/>
</dbReference>
<dbReference type="WBParaSite" id="PgR038X_g041_t02">
    <property type="protein sequence ID" value="PgR038X_g041_t02"/>
    <property type="gene ID" value="PgR038X_g041"/>
</dbReference>
<evidence type="ECO:0000313" key="2">
    <source>
        <dbReference type="WBParaSite" id="PgR038X_g041_t02"/>
    </source>
</evidence>
<accession>A0A915BFV6</accession>
<dbReference type="AlphaFoldDB" id="A0A915BFV6"/>
<name>A0A915BFV6_PARUN</name>
<reference evidence="2" key="1">
    <citation type="submission" date="2022-11" db="UniProtKB">
        <authorList>
            <consortium name="WormBaseParasite"/>
        </authorList>
    </citation>
    <scope>IDENTIFICATION</scope>
</reference>
<protein>
    <submittedName>
        <fullName evidence="2">Small ribosomal subunit protein uS5</fullName>
    </submittedName>
</protein>